<dbReference type="AlphaFoldDB" id="A0ABD2K443"/>
<evidence type="ECO:0000313" key="2">
    <source>
        <dbReference type="Proteomes" id="UP001620626"/>
    </source>
</evidence>
<keyword evidence="2" id="KW-1185">Reference proteome</keyword>
<name>A0ABD2K443_9BILA</name>
<gene>
    <name evidence="1" type="ORF">niasHT_020329</name>
</gene>
<proteinExistence type="predicted"/>
<reference evidence="1 2" key="1">
    <citation type="submission" date="2024-10" db="EMBL/GenBank/DDBJ databases">
        <authorList>
            <person name="Kim D."/>
        </authorList>
    </citation>
    <scope>NUCLEOTIDE SEQUENCE [LARGE SCALE GENOMIC DNA]</scope>
    <source>
        <strain evidence="1">BH-2024</strain>
    </source>
</reference>
<protein>
    <submittedName>
        <fullName evidence="1">Uncharacterized protein</fullName>
    </submittedName>
</protein>
<comment type="caution">
    <text evidence="1">The sequence shown here is derived from an EMBL/GenBank/DDBJ whole genome shotgun (WGS) entry which is preliminary data.</text>
</comment>
<evidence type="ECO:0000313" key="1">
    <source>
        <dbReference type="EMBL" id="KAL3097656.1"/>
    </source>
</evidence>
<dbReference type="EMBL" id="JBICBT010000837">
    <property type="protein sequence ID" value="KAL3097656.1"/>
    <property type="molecule type" value="Genomic_DNA"/>
</dbReference>
<dbReference type="Proteomes" id="UP001620626">
    <property type="component" value="Unassembled WGS sequence"/>
</dbReference>
<organism evidence="1 2">
    <name type="scientific">Heterodera trifolii</name>
    <dbReference type="NCBI Taxonomy" id="157864"/>
    <lineage>
        <taxon>Eukaryota</taxon>
        <taxon>Metazoa</taxon>
        <taxon>Ecdysozoa</taxon>
        <taxon>Nematoda</taxon>
        <taxon>Chromadorea</taxon>
        <taxon>Rhabditida</taxon>
        <taxon>Tylenchina</taxon>
        <taxon>Tylenchomorpha</taxon>
        <taxon>Tylenchoidea</taxon>
        <taxon>Heteroderidae</taxon>
        <taxon>Heteroderinae</taxon>
        <taxon>Heterodera</taxon>
    </lineage>
</organism>
<accession>A0ABD2K443</accession>
<sequence length="147" mass="17203">MYNNRSFMPLRVRRLCLRYQEGNGSYVLSWHVRIQVLSQCIDKTKCNDQAEIKRVCGDCGQYSCVPRPGLSGIFCCGQNYELQCISMTKYQMAKLSKQFKIREDCSDLVKRMKMKSTGADWHVMKYRSNKLSKRFKIREDCSDLQNG</sequence>